<dbReference type="Gene3D" id="3.40.50.720">
    <property type="entry name" value="NAD(P)-binding Rossmann-like Domain"/>
    <property type="match status" value="1"/>
</dbReference>
<dbReference type="Pfam" id="PF13460">
    <property type="entry name" value="NAD_binding_10"/>
    <property type="match status" value="1"/>
</dbReference>
<name>A0A1X2BCZ3_9MYCO</name>
<comment type="caution">
    <text evidence="2">The sequence shown here is derived from an EMBL/GenBank/DDBJ whole genome shotgun (WGS) entry which is preliminary data.</text>
</comment>
<proteinExistence type="predicted"/>
<dbReference type="OrthoDB" id="9771302at2"/>
<dbReference type="GeneID" id="93496588"/>
<reference evidence="2 3" key="1">
    <citation type="submission" date="2016-01" db="EMBL/GenBank/DDBJ databases">
        <title>The new phylogeny of the genus Mycobacterium.</title>
        <authorList>
            <person name="Tarcisio F."/>
            <person name="Conor M."/>
            <person name="Antonella G."/>
            <person name="Elisabetta G."/>
            <person name="Giulia F.S."/>
            <person name="Sara T."/>
            <person name="Anna F."/>
            <person name="Clotilde B."/>
            <person name="Roberto B."/>
            <person name="Veronica D.S."/>
            <person name="Fabio R."/>
            <person name="Monica P."/>
            <person name="Olivier J."/>
            <person name="Enrico T."/>
            <person name="Nicola S."/>
        </authorList>
    </citation>
    <scope>NUCLEOTIDE SEQUENCE [LARGE SCALE GENOMIC DNA]</scope>
    <source>
        <strain evidence="2 3">DSM 45176</strain>
    </source>
</reference>
<organism evidence="2 3">
    <name type="scientific">Mycobacterium riyadhense</name>
    <dbReference type="NCBI Taxonomy" id="486698"/>
    <lineage>
        <taxon>Bacteria</taxon>
        <taxon>Bacillati</taxon>
        <taxon>Actinomycetota</taxon>
        <taxon>Actinomycetes</taxon>
        <taxon>Mycobacteriales</taxon>
        <taxon>Mycobacteriaceae</taxon>
        <taxon>Mycobacterium</taxon>
    </lineage>
</organism>
<dbReference type="RefSeq" id="WP_085253087.1">
    <property type="nucleotide sequence ID" value="NZ_CAJMWJ010000001.1"/>
</dbReference>
<dbReference type="EMBL" id="LQPQ01000232">
    <property type="protein sequence ID" value="ORW61119.1"/>
    <property type="molecule type" value="Genomic_DNA"/>
</dbReference>
<protein>
    <submittedName>
        <fullName evidence="2">NmrA family transcriptional regulator</fullName>
    </submittedName>
</protein>
<keyword evidence="3" id="KW-1185">Reference proteome</keyword>
<dbReference type="PANTHER" id="PTHR12126">
    <property type="entry name" value="NADH-UBIQUINONE OXIDOREDUCTASE 39 KDA SUBUNIT-RELATED"/>
    <property type="match status" value="1"/>
</dbReference>
<dbReference type="InterPro" id="IPR016040">
    <property type="entry name" value="NAD(P)-bd_dom"/>
</dbReference>
<evidence type="ECO:0000313" key="2">
    <source>
        <dbReference type="EMBL" id="ORW61119.1"/>
    </source>
</evidence>
<dbReference type="STRING" id="486698.AWC22_05255"/>
<dbReference type="InterPro" id="IPR036291">
    <property type="entry name" value="NAD(P)-bd_dom_sf"/>
</dbReference>
<evidence type="ECO:0000259" key="1">
    <source>
        <dbReference type="Pfam" id="PF13460"/>
    </source>
</evidence>
<gene>
    <name evidence="2" type="ORF">AWC22_05255</name>
</gene>
<feature type="domain" description="NAD(P)-binding" evidence="1">
    <location>
        <begin position="9"/>
        <end position="133"/>
    </location>
</feature>
<dbReference type="GO" id="GO:0044877">
    <property type="term" value="F:protein-containing complex binding"/>
    <property type="evidence" value="ECO:0007669"/>
    <property type="project" value="TreeGrafter"/>
</dbReference>
<dbReference type="Proteomes" id="UP000193087">
    <property type="component" value="Unassembled WGS sequence"/>
</dbReference>
<accession>A0A1X2BCZ3</accession>
<dbReference type="SUPFAM" id="SSF51735">
    <property type="entry name" value="NAD(P)-binding Rossmann-fold domains"/>
    <property type="match status" value="1"/>
</dbReference>
<evidence type="ECO:0000313" key="3">
    <source>
        <dbReference type="Proteomes" id="UP000193087"/>
    </source>
</evidence>
<sequence length="272" mass="29003">MPERILVTGGTGTVGRVVAQLLLDSGAHVRILSRGRRAGGPTRQAEYVIGDVKTGEGLTEAVAGVDAIVHCVDPVHHVVDAALTAGHPHLVYISIVGIDRIPLGYYRRKLAEERLISASGLPWTVLRATQFHDLVAVMLRGLGALPIMVVPAGFRFQPVDVRDVGAELAELALAEPAGRVPDIAGPVVLPVADLARRYLAAVGKRRPVVPIAVPGRVARGYRSGANLAPDRAVGTVTFDRYLEERLAAGTMPYSDAIRSYLRFPRSRGPAAE</sequence>
<dbReference type="AlphaFoldDB" id="A0A1X2BCZ3"/>
<dbReference type="PANTHER" id="PTHR12126:SF11">
    <property type="entry name" value="NADH DEHYDROGENASE [UBIQUINONE] 1 ALPHA SUBCOMPLEX SUBUNIT 9, MITOCHONDRIAL"/>
    <property type="match status" value="1"/>
</dbReference>
<dbReference type="InterPro" id="IPR051207">
    <property type="entry name" value="ComplexI_NDUFA9_subunit"/>
</dbReference>